<dbReference type="InterPro" id="IPR001123">
    <property type="entry name" value="LeuE-type"/>
</dbReference>
<evidence type="ECO:0000256" key="2">
    <source>
        <dbReference type="ARBA" id="ARBA00022475"/>
    </source>
</evidence>
<dbReference type="PANTHER" id="PTHR30086">
    <property type="entry name" value="ARGININE EXPORTER PROTEIN ARGO"/>
    <property type="match status" value="1"/>
</dbReference>
<dbReference type="Pfam" id="PF01810">
    <property type="entry name" value="LysE"/>
    <property type="match status" value="1"/>
</dbReference>
<keyword evidence="4 6" id="KW-1133">Transmembrane helix</keyword>
<dbReference type="OrthoDB" id="9812084at2"/>
<comment type="subcellular location">
    <subcellularLocation>
        <location evidence="1">Cell membrane</location>
        <topology evidence="1">Multi-pass membrane protein</topology>
    </subcellularLocation>
</comment>
<dbReference type="GO" id="GO:0033228">
    <property type="term" value="P:cysteine export across plasma membrane"/>
    <property type="evidence" value="ECO:0007669"/>
    <property type="project" value="TreeGrafter"/>
</dbReference>
<proteinExistence type="predicted"/>
<evidence type="ECO:0000256" key="5">
    <source>
        <dbReference type="ARBA" id="ARBA00023136"/>
    </source>
</evidence>
<dbReference type="GO" id="GO:0015171">
    <property type="term" value="F:amino acid transmembrane transporter activity"/>
    <property type="evidence" value="ECO:0007669"/>
    <property type="project" value="TreeGrafter"/>
</dbReference>
<keyword evidence="5 6" id="KW-0472">Membrane</keyword>
<feature type="transmembrane region" description="Helical" evidence="6">
    <location>
        <begin position="143"/>
        <end position="167"/>
    </location>
</feature>
<keyword evidence="8" id="KW-1185">Reference proteome</keyword>
<evidence type="ECO:0000256" key="4">
    <source>
        <dbReference type="ARBA" id="ARBA00022989"/>
    </source>
</evidence>
<sequence>MILLSDPLYLFVFIGLFSPGPNIILLTASGAKFGFQRTLPHLLGVVIGVGVTAGLTAFGLGAILLALPSLTFALKICAALWILWMAWGLWNSKPREIDGTDMPMTFLQAVLFQWVNPKIWAVALTAVSVYSSGLTPIGEALRLASAFSGINFFVCMFWTFAGTLLTYLLSSEIAWYNFMRLMALALVAFSIMIFV</sequence>
<dbReference type="Proteomes" id="UP000184514">
    <property type="component" value="Unassembled WGS sequence"/>
</dbReference>
<feature type="transmembrane region" description="Helical" evidence="6">
    <location>
        <begin position="173"/>
        <end position="194"/>
    </location>
</feature>
<evidence type="ECO:0000313" key="7">
    <source>
        <dbReference type="EMBL" id="OJI94912.1"/>
    </source>
</evidence>
<feature type="transmembrane region" description="Helical" evidence="6">
    <location>
        <begin position="72"/>
        <end position="90"/>
    </location>
</feature>
<organism evidence="7 8">
    <name type="scientific">Planktotalea frisia</name>
    <dbReference type="NCBI Taxonomy" id="696762"/>
    <lineage>
        <taxon>Bacteria</taxon>
        <taxon>Pseudomonadati</taxon>
        <taxon>Pseudomonadota</taxon>
        <taxon>Alphaproteobacteria</taxon>
        <taxon>Rhodobacterales</taxon>
        <taxon>Paracoccaceae</taxon>
        <taxon>Planktotalea</taxon>
    </lineage>
</organism>
<feature type="transmembrane region" description="Helical" evidence="6">
    <location>
        <begin position="42"/>
        <end position="65"/>
    </location>
</feature>
<dbReference type="RefSeq" id="WP_072629471.1">
    <property type="nucleotide sequence ID" value="NZ_MLCB01000073.1"/>
</dbReference>
<feature type="transmembrane region" description="Helical" evidence="6">
    <location>
        <begin position="110"/>
        <end position="131"/>
    </location>
</feature>
<dbReference type="PANTHER" id="PTHR30086:SF20">
    <property type="entry name" value="ARGININE EXPORTER PROTEIN ARGO-RELATED"/>
    <property type="match status" value="1"/>
</dbReference>
<protein>
    <submittedName>
        <fullName evidence="7">Cysteine/O-acetylserine efflux protein</fullName>
    </submittedName>
</protein>
<evidence type="ECO:0000256" key="1">
    <source>
        <dbReference type="ARBA" id="ARBA00004651"/>
    </source>
</evidence>
<dbReference type="AlphaFoldDB" id="A0A1L9P0B5"/>
<gene>
    <name evidence="7" type="primary">eamB_2</name>
    <name evidence="7" type="ORF">PFRI_08130</name>
</gene>
<evidence type="ECO:0000256" key="6">
    <source>
        <dbReference type="SAM" id="Phobius"/>
    </source>
</evidence>
<dbReference type="EMBL" id="MLCB01000073">
    <property type="protein sequence ID" value="OJI94912.1"/>
    <property type="molecule type" value="Genomic_DNA"/>
</dbReference>
<keyword evidence="2" id="KW-1003">Cell membrane</keyword>
<name>A0A1L9P0B5_9RHOB</name>
<feature type="transmembrane region" description="Helical" evidence="6">
    <location>
        <begin position="7"/>
        <end position="30"/>
    </location>
</feature>
<comment type="caution">
    <text evidence="7">The sequence shown here is derived from an EMBL/GenBank/DDBJ whole genome shotgun (WGS) entry which is preliminary data.</text>
</comment>
<keyword evidence="3 6" id="KW-0812">Transmembrane</keyword>
<reference evidence="7 8" key="1">
    <citation type="submission" date="2016-10" db="EMBL/GenBank/DDBJ databases">
        <title>Genome sequence of Planktotalea frisia SH6-1.</title>
        <authorList>
            <person name="Poehlein A."/>
            <person name="Bakenhus I."/>
            <person name="Voget S."/>
            <person name="Brinkhoff T."/>
            <person name="Simon M."/>
        </authorList>
    </citation>
    <scope>NUCLEOTIDE SEQUENCE [LARGE SCALE GENOMIC DNA]</scope>
    <source>
        <strain evidence="7 8">SH6-1</strain>
    </source>
</reference>
<evidence type="ECO:0000256" key="3">
    <source>
        <dbReference type="ARBA" id="ARBA00022692"/>
    </source>
</evidence>
<dbReference type="GO" id="GO:0005886">
    <property type="term" value="C:plasma membrane"/>
    <property type="evidence" value="ECO:0007669"/>
    <property type="project" value="UniProtKB-SubCell"/>
</dbReference>
<evidence type="ECO:0000313" key="8">
    <source>
        <dbReference type="Proteomes" id="UP000184514"/>
    </source>
</evidence>
<accession>A0A1L9P0B5</accession>
<dbReference type="STRING" id="696762.PFRI_08130"/>